<keyword evidence="1 4" id="KW-0378">Hydrolase</keyword>
<reference evidence="6 7" key="1">
    <citation type="submission" date="2024-05" db="EMBL/GenBank/DDBJ databases">
        <title>Genome Sequence and Characterization of the New Strain Purple Sulfur Bacterium of Genus Thioalkalicoccus.</title>
        <authorList>
            <person name="Bryantseva I.A."/>
            <person name="Kyndt J.A."/>
            <person name="Imhoff J.F."/>
        </authorList>
    </citation>
    <scope>NUCLEOTIDE SEQUENCE [LARGE SCALE GENOMIC DNA]</scope>
    <source>
        <strain evidence="6 7">Um2</strain>
    </source>
</reference>
<dbReference type="SUPFAM" id="SSF52151">
    <property type="entry name" value="FabD/lysophospholipase-like"/>
    <property type="match status" value="1"/>
</dbReference>
<keyword evidence="7" id="KW-1185">Reference proteome</keyword>
<dbReference type="Gene3D" id="3.40.1090.10">
    <property type="entry name" value="Cytosolic phospholipase A2 catalytic domain"/>
    <property type="match status" value="2"/>
</dbReference>
<feature type="short sequence motif" description="GXGXXG" evidence="4">
    <location>
        <begin position="43"/>
        <end position="48"/>
    </location>
</feature>
<evidence type="ECO:0000256" key="3">
    <source>
        <dbReference type="ARBA" id="ARBA00023098"/>
    </source>
</evidence>
<dbReference type="InterPro" id="IPR016035">
    <property type="entry name" value="Acyl_Trfase/lysoPLipase"/>
</dbReference>
<feature type="active site" description="Proton acceptor" evidence="4">
    <location>
        <position position="220"/>
    </location>
</feature>
<dbReference type="PANTHER" id="PTHR14226:SF29">
    <property type="entry name" value="NEUROPATHY TARGET ESTERASE SWS"/>
    <property type="match status" value="1"/>
</dbReference>
<dbReference type="InterPro" id="IPR002641">
    <property type="entry name" value="PNPLA_dom"/>
</dbReference>
<comment type="caution">
    <text evidence="6">The sequence shown here is derived from an EMBL/GenBank/DDBJ whole genome shotgun (WGS) entry which is preliminary data.</text>
</comment>
<dbReference type="CDD" id="cd07205">
    <property type="entry name" value="Pat_PNPLA6_PNPLA7_NTE1_like"/>
    <property type="match status" value="1"/>
</dbReference>
<dbReference type="Proteomes" id="UP001564408">
    <property type="component" value="Unassembled WGS sequence"/>
</dbReference>
<evidence type="ECO:0000259" key="5">
    <source>
        <dbReference type="PROSITE" id="PS51635"/>
    </source>
</evidence>
<sequence>MFSMSGRRALGLVALLPILAGLLLPADPVVADERPTIGLALSGGGARGAAHIGVLKVIEELGIRVDYVAGTSMGAVVGGLYAMGLSPTEIEAAIEEIDWAAIFQDEPPRAERRMRRKLDDRTFLIKARPGVDERERRVNLVPALIQGHRLDLALRRYTLPARQVEDFDALPIPFRAVATDVVTGEAVILDNGDLATAIRASMAVPAAFAPVELDDRLLVDGGLAMNLPISVVRAMGADIVIAVDVGGPRRDRSEINNVLQMLDQVSSLVTWRNTQEEIATLTERDVLIVPPLERRVQSADFTRMLEAIAIGEQGASAKHTELAAVSRATAVSFATADPSPLDRSAPIIDRVRIENRSRLDDRLIAERLDVPPGEPLDTQALEAQLDRIIDQDNFQTVHYRVSDAPDGETELVVTATEKSWGTSSLQAGMELSSASGGNSWFNVGLAYTMAPVNPLNAEWRTLLTGGEEPGLLTEFYQPLDPRERWYLEAGAGYVTESLTLFDPSESDRPSAKYLLTRIGGSLEFGRNLGDWGRLGLRYGRYAGDADLRSGDPGFAGYNFDAGELTLSFQLDTLDNPSFPRNGWFGSAFALTSRRALGASDDFDQAGFGLLHSRGWGRNSLLTGLSFAGNVGGDPVPQSLFRLGGFVNLSGFNQLELAGANMGLARTLYLRELGTGFIRTYAGASLETGNVWAERSDIGFDSLRVGGSLFVGADTPIGPLYLGYGQADGGYDAIYLFLGRPWNTPTGGRTYR</sequence>
<evidence type="ECO:0000256" key="2">
    <source>
        <dbReference type="ARBA" id="ARBA00022963"/>
    </source>
</evidence>
<proteinExistence type="predicted"/>
<dbReference type="Gene3D" id="2.40.160.50">
    <property type="entry name" value="membrane protein fhac: a member of the omp85/tpsb transporter family"/>
    <property type="match status" value="1"/>
</dbReference>
<feature type="domain" description="PNPLA" evidence="5">
    <location>
        <begin position="39"/>
        <end position="233"/>
    </location>
</feature>
<dbReference type="Pfam" id="PF01734">
    <property type="entry name" value="Patatin"/>
    <property type="match status" value="1"/>
</dbReference>
<feature type="short sequence motif" description="GXSXG" evidence="4">
    <location>
        <begin position="70"/>
        <end position="74"/>
    </location>
</feature>
<keyword evidence="3 4" id="KW-0443">Lipid metabolism</keyword>
<protein>
    <submittedName>
        <fullName evidence="6">Patatin-like phospholipase family protein</fullName>
    </submittedName>
</protein>
<dbReference type="Gene3D" id="3.10.20.310">
    <property type="entry name" value="membrane protein fhac"/>
    <property type="match status" value="1"/>
</dbReference>
<dbReference type="InterPro" id="IPR050301">
    <property type="entry name" value="NTE"/>
</dbReference>
<gene>
    <name evidence="6" type="ORF">ABC977_16270</name>
</gene>
<dbReference type="PANTHER" id="PTHR14226">
    <property type="entry name" value="NEUROPATHY TARGET ESTERASE/SWISS CHEESE D.MELANOGASTER"/>
    <property type="match status" value="1"/>
</dbReference>
<evidence type="ECO:0000313" key="7">
    <source>
        <dbReference type="Proteomes" id="UP001564408"/>
    </source>
</evidence>
<feature type="short sequence motif" description="DGA/G" evidence="4">
    <location>
        <begin position="220"/>
        <end position="222"/>
    </location>
</feature>
<name>A0ABV4BHG1_9GAMM</name>
<accession>A0ABV4BHG1</accession>
<feature type="active site" description="Nucleophile" evidence="4">
    <location>
        <position position="72"/>
    </location>
</feature>
<evidence type="ECO:0000256" key="4">
    <source>
        <dbReference type="PROSITE-ProRule" id="PRU01161"/>
    </source>
</evidence>
<evidence type="ECO:0000313" key="6">
    <source>
        <dbReference type="EMBL" id="MEY6433961.1"/>
    </source>
</evidence>
<keyword evidence="2 4" id="KW-0442">Lipid degradation</keyword>
<organism evidence="6 7">
    <name type="scientific">Thioalkalicoccus limnaeus</name>
    <dbReference type="NCBI Taxonomy" id="120681"/>
    <lineage>
        <taxon>Bacteria</taxon>
        <taxon>Pseudomonadati</taxon>
        <taxon>Pseudomonadota</taxon>
        <taxon>Gammaproteobacteria</taxon>
        <taxon>Chromatiales</taxon>
        <taxon>Chromatiaceae</taxon>
        <taxon>Thioalkalicoccus</taxon>
    </lineage>
</organism>
<dbReference type="PROSITE" id="PS51635">
    <property type="entry name" value="PNPLA"/>
    <property type="match status" value="1"/>
</dbReference>
<evidence type="ECO:0000256" key="1">
    <source>
        <dbReference type="ARBA" id="ARBA00022801"/>
    </source>
</evidence>
<dbReference type="EMBL" id="JBDKXB010000034">
    <property type="protein sequence ID" value="MEY6433961.1"/>
    <property type="molecule type" value="Genomic_DNA"/>
</dbReference>